<dbReference type="InterPro" id="IPR003594">
    <property type="entry name" value="HATPase_dom"/>
</dbReference>
<evidence type="ECO:0000256" key="14">
    <source>
        <dbReference type="PROSITE-ProRule" id="PRU00169"/>
    </source>
</evidence>
<feature type="domain" description="HPt" evidence="17">
    <location>
        <begin position="1147"/>
        <end position="1247"/>
    </location>
</feature>
<evidence type="ECO:0000256" key="6">
    <source>
        <dbReference type="ARBA" id="ARBA00022553"/>
    </source>
</evidence>
<dbReference type="SUPFAM" id="SSF47226">
    <property type="entry name" value="Histidine-containing phosphotransfer domain, HPT domain"/>
    <property type="match status" value="1"/>
</dbReference>
<dbReference type="CDD" id="cd16922">
    <property type="entry name" value="HATPase_EvgS-ArcB-TorS-like"/>
    <property type="match status" value="1"/>
</dbReference>
<dbReference type="InterPro" id="IPR013783">
    <property type="entry name" value="Ig-like_fold"/>
</dbReference>
<feature type="modified residue" description="4-aspartylphosphate" evidence="14">
    <location>
        <position position="1052"/>
    </location>
</feature>
<dbReference type="Pfam" id="PF02518">
    <property type="entry name" value="HATPase_c"/>
    <property type="match status" value="1"/>
</dbReference>
<dbReference type="Gene3D" id="1.20.120.160">
    <property type="entry name" value="HPT domain"/>
    <property type="match status" value="1"/>
</dbReference>
<reference evidence="18 19" key="1">
    <citation type="submission" date="2019-01" db="EMBL/GenBank/DDBJ databases">
        <title>Lacunisphaera sp. strain TWA-58.</title>
        <authorList>
            <person name="Chen W.-M."/>
        </authorList>
    </citation>
    <scope>NUCLEOTIDE SEQUENCE [LARGE SCALE GENOMIC DNA]</scope>
    <source>
        <strain evidence="18 19">TWA-58</strain>
    </source>
</reference>
<dbReference type="InterPro" id="IPR001789">
    <property type="entry name" value="Sig_transdc_resp-reg_receiver"/>
</dbReference>
<feature type="modified residue" description="Phosphohistidine" evidence="13">
    <location>
        <position position="1186"/>
    </location>
</feature>
<keyword evidence="12" id="KW-0472">Membrane</keyword>
<dbReference type="Gene3D" id="2.130.10.10">
    <property type="entry name" value="YVTN repeat-like/Quinoprotein amine dehydrogenase"/>
    <property type="match status" value="1"/>
</dbReference>
<dbReference type="GO" id="GO:0000155">
    <property type="term" value="F:phosphorelay sensor kinase activity"/>
    <property type="evidence" value="ECO:0007669"/>
    <property type="project" value="InterPro"/>
</dbReference>
<evidence type="ECO:0000313" key="19">
    <source>
        <dbReference type="Proteomes" id="UP000290218"/>
    </source>
</evidence>
<keyword evidence="10" id="KW-0547">Nucleotide-binding</keyword>
<evidence type="ECO:0000256" key="7">
    <source>
        <dbReference type="ARBA" id="ARBA00022679"/>
    </source>
</evidence>
<evidence type="ECO:0000256" key="4">
    <source>
        <dbReference type="ARBA" id="ARBA00022475"/>
    </source>
</evidence>
<proteinExistence type="predicted"/>
<evidence type="ECO:0000256" key="3">
    <source>
        <dbReference type="ARBA" id="ARBA00012438"/>
    </source>
</evidence>
<keyword evidence="11" id="KW-1133">Transmembrane helix</keyword>
<feature type="domain" description="Response regulatory" evidence="16">
    <location>
        <begin position="1003"/>
        <end position="1120"/>
    </location>
</feature>
<organism evidence="18 19">
    <name type="scientific">Oleiharenicola lentus</name>
    <dbReference type="NCBI Taxonomy" id="2508720"/>
    <lineage>
        <taxon>Bacteria</taxon>
        <taxon>Pseudomonadati</taxon>
        <taxon>Verrucomicrobiota</taxon>
        <taxon>Opitutia</taxon>
        <taxon>Opitutales</taxon>
        <taxon>Opitutaceae</taxon>
        <taxon>Oleiharenicola</taxon>
    </lineage>
</organism>
<dbReference type="AlphaFoldDB" id="A0A4Q1C6Y0"/>
<dbReference type="Gene3D" id="3.30.565.10">
    <property type="entry name" value="Histidine kinase-like ATPase, C-terminal domain"/>
    <property type="match status" value="1"/>
</dbReference>
<dbReference type="OrthoDB" id="175932at2"/>
<dbReference type="InterPro" id="IPR008207">
    <property type="entry name" value="Sig_transdc_His_kin_Hpt_dom"/>
</dbReference>
<dbReference type="SUPFAM" id="SSF47384">
    <property type="entry name" value="Homodimeric domain of signal transducing histidine kinase"/>
    <property type="match status" value="1"/>
</dbReference>
<evidence type="ECO:0000256" key="1">
    <source>
        <dbReference type="ARBA" id="ARBA00000085"/>
    </source>
</evidence>
<protein>
    <recommendedName>
        <fullName evidence="3">histidine kinase</fullName>
        <ecNumber evidence="3">2.7.13.3</ecNumber>
    </recommendedName>
</protein>
<keyword evidence="8" id="KW-0812">Transmembrane</keyword>
<evidence type="ECO:0000259" key="15">
    <source>
        <dbReference type="PROSITE" id="PS50109"/>
    </source>
</evidence>
<dbReference type="PRINTS" id="PR00344">
    <property type="entry name" value="BCTRLSENSOR"/>
</dbReference>
<dbReference type="SMART" id="SM00387">
    <property type="entry name" value="HATPase_c"/>
    <property type="match status" value="1"/>
</dbReference>
<gene>
    <name evidence="18" type="ORF">ESB00_01755</name>
</gene>
<evidence type="ECO:0000259" key="16">
    <source>
        <dbReference type="PROSITE" id="PS50110"/>
    </source>
</evidence>
<dbReference type="SUPFAM" id="SSF52172">
    <property type="entry name" value="CheY-like"/>
    <property type="match status" value="1"/>
</dbReference>
<comment type="subcellular location">
    <subcellularLocation>
        <location evidence="2">Cell inner membrane</location>
        <topology evidence="2">Multi-pass membrane protein</topology>
    </subcellularLocation>
</comment>
<keyword evidence="7" id="KW-0808">Transferase</keyword>
<dbReference type="CDD" id="cd17546">
    <property type="entry name" value="REC_hyHK_CKI1_RcsC-like"/>
    <property type="match status" value="1"/>
</dbReference>
<dbReference type="Proteomes" id="UP000290218">
    <property type="component" value="Unassembled WGS sequence"/>
</dbReference>
<dbReference type="SMART" id="SM00388">
    <property type="entry name" value="HisKA"/>
    <property type="match status" value="1"/>
</dbReference>
<keyword evidence="6 14" id="KW-0597">Phosphoprotein</keyword>
<dbReference type="InterPro" id="IPR011006">
    <property type="entry name" value="CheY-like_superfamily"/>
</dbReference>
<dbReference type="EMBL" id="SDHX01000001">
    <property type="protein sequence ID" value="RXK54647.1"/>
    <property type="molecule type" value="Genomic_DNA"/>
</dbReference>
<dbReference type="Gene3D" id="2.60.40.10">
    <property type="entry name" value="Immunoglobulins"/>
    <property type="match status" value="1"/>
</dbReference>
<sequence length="1247" mass="136306">MGFDYAYNWFVHQDPLGRLLVGGNGLAVFDGQSWTVHAAKELTALRTIEFGPGGRLWAGALNEIGYLTEPTVGRFHYHSLLDRLPADERNVEHIWGSGLAGDQVFFIGTAKVYRWDGSRFRIWTFPGKGRLFPFKFGGESWFHHLESGLYRLTTSGPVLEIAAEHLPAGGLFGLRRDDRGLTVVSSLGFFRPGDPPEAVFGPELQQLIVANRLIGYVELPDGNILVGTLNGGLLVIDPAGKLVRRISLSDHPAVAGIQTLHRLPNGTVWCSTYDGIFRVEPTGTATLHTERNGLEGGVQDFVCTREEIYLTNKNAIYRLKPGFGEAARIAPVTELNERYTRMHATPDRLLLARHGGIDQWAGGQPGNIYQVLAKGVYAITASRVRAKTYYLSEGDTLAELSAKEDGSFAVRQFGQIPGFGRWIAEDSQGTVWVGTASEGVFTVDPVSGKTQRLSDPTTGLPTRGQICFGDAPAQLLVFASERVFLADPSSRQLHDLLVLPGISPRFATPIPGTRDTLVAFTRLRAPGTEFESEGLGRIIHHADSSATWMELDVPALESVGLVQTLTFTQEHAQPVLWVGGSERLLRLDFASVPPLAPPSPPSIHLDRAISSPPARPEGADFPFSRHRVGFRIFTGDPMSARHWLVQTRVAPHGDWSVPSRRLSQDLSNLSEGNYQLEARTVNPAGQTSIPAVFSFRILPPWYRSKGAYASYGLLLAAGVWLTIRVRERRSRTQQEALENTVRLRTAELVKANAAKDEFLASVSHEIRNPMNGVIGISESLPTVGLDPESQRKFGLLRACADHLASLLEDLLDLSRMQAGVVEIESRPFDLHALVDSVAAMTAADSEQRRIPVEIAVSPGVPRHLRGDPRRIRQILLNFVSNALKFSGRGTVEVTVWCQPAGPERTEVFFAVADEGPGISAEEKQRLFRRFERGAAARGGRVAGTGLGLALCKGYAEKMGGRIWLESEPGRGSCFNFSVPLQLAPEPDEQPTAAAPATHAPAGRALVVDDQEYNRVVLADLLARFGYAVDTVGDGTEAMALATRHEYALVFLDYDLPGLGGLDVARGLRALPGGSARARIFATTAFNTPEKQRECREAGMDAFLGKPVTPDRLRKALVAARVIVAAAEEKPAPDSDGLANLRLLATKKQVRFADEVALYLAEMQEEVGLLEEAIRNRHNADGARYAHRLCGRFNFIHEKELAGLCRRLEENSTKGRWPELQTLWPCFLTSIAALRARLVSSGPAVPPA</sequence>
<keyword evidence="9" id="KW-0418">Kinase</keyword>
<dbReference type="CDD" id="cd00082">
    <property type="entry name" value="HisKA"/>
    <property type="match status" value="1"/>
</dbReference>
<dbReference type="PROSITE" id="PS50110">
    <property type="entry name" value="RESPONSE_REGULATORY"/>
    <property type="match status" value="1"/>
</dbReference>
<dbReference type="InterPro" id="IPR004358">
    <property type="entry name" value="Sig_transdc_His_kin-like_C"/>
</dbReference>
<dbReference type="SUPFAM" id="SSF55874">
    <property type="entry name" value="ATPase domain of HSP90 chaperone/DNA topoisomerase II/histidine kinase"/>
    <property type="match status" value="1"/>
</dbReference>
<keyword evidence="5" id="KW-0997">Cell inner membrane</keyword>
<keyword evidence="4" id="KW-1003">Cell membrane</keyword>
<evidence type="ECO:0000256" key="13">
    <source>
        <dbReference type="PROSITE-ProRule" id="PRU00110"/>
    </source>
</evidence>
<name>A0A4Q1C6Y0_9BACT</name>
<dbReference type="PROSITE" id="PS50894">
    <property type="entry name" value="HPT"/>
    <property type="match status" value="1"/>
</dbReference>
<dbReference type="PROSITE" id="PS50109">
    <property type="entry name" value="HIS_KIN"/>
    <property type="match status" value="1"/>
</dbReference>
<feature type="domain" description="Histidine kinase" evidence="15">
    <location>
        <begin position="761"/>
        <end position="982"/>
    </location>
</feature>
<dbReference type="InterPro" id="IPR036890">
    <property type="entry name" value="HATPase_C_sf"/>
</dbReference>
<keyword evidence="19" id="KW-1185">Reference proteome</keyword>
<dbReference type="EC" id="2.7.13.3" evidence="3"/>
<dbReference type="Pfam" id="PF00512">
    <property type="entry name" value="HisKA"/>
    <property type="match status" value="1"/>
</dbReference>
<evidence type="ECO:0000256" key="5">
    <source>
        <dbReference type="ARBA" id="ARBA00022519"/>
    </source>
</evidence>
<evidence type="ECO:0000256" key="9">
    <source>
        <dbReference type="ARBA" id="ARBA00022777"/>
    </source>
</evidence>
<dbReference type="Gene3D" id="1.10.287.130">
    <property type="match status" value="1"/>
</dbReference>
<dbReference type="SMART" id="SM00448">
    <property type="entry name" value="REC"/>
    <property type="match status" value="1"/>
</dbReference>
<dbReference type="Pfam" id="PF00072">
    <property type="entry name" value="Response_reg"/>
    <property type="match status" value="1"/>
</dbReference>
<dbReference type="InterPro" id="IPR005467">
    <property type="entry name" value="His_kinase_dom"/>
</dbReference>
<comment type="catalytic activity">
    <reaction evidence="1">
        <text>ATP + protein L-histidine = ADP + protein N-phospho-L-histidine.</text>
        <dbReference type="EC" id="2.7.13.3"/>
    </reaction>
</comment>
<comment type="caution">
    <text evidence="18">The sequence shown here is derived from an EMBL/GenBank/DDBJ whole genome shotgun (WGS) entry which is preliminary data.</text>
</comment>
<evidence type="ECO:0000259" key="17">
    <source>
        <dbReference type="PROSITE" id="PS50894"/>
    </source>
</evidence>
<dbReference type="InterPro" id="IPR036097">
    <property type="entry name" value="HisK_dim/P_sf"/>
</dbReference>
<dbReference type="PANTHER" id="PTHR43047">
    <property type="entry name" value="TWO-COMPONENT HISTIDINE PROTEIN KINASE"/>
    <property type="match status" value="1"/>
</dbReference>
<evidence type="ECO:0000256" key="8">
    <source>
        <dbReference type="ARBA" id="ARBA00022692"/>
    </source>
</evidence>
<dbReference type="GO" id="GO:0005886">
    <property type="term" value="C:plasma membrane"/>
    <property type="evidence" value="ECO:0007669"/>
    <property type="project" value="UniProtKB-SubCell"/>
</dbReference>
<evidence type="ECO:0000256" key="10">
    <source>
        <dbReference type="ARBA" id="ARBA00022840"/>
    </source>
</evidence>
<dbReference type="Gene3D" id="3.40.50.2300">
    <property type="match status" value="1"/>
</dbReference>
<dbReference type="SUPFAM" id="SSF63829">
    <property type="entry name" value="Calcium-dependent phosphotriesterase"/>
    <property type="match status" value="1"/>
</dbReference>
<dbReference type="PANTHER" id="PTHR43047:SF64">
    <property type="entry name" value="HISTIDINE KINASE CONTAINING CHEY-HOMOLOGOUS RECEIVER DOMAIN AND PAS DOMAIN-RELATED"/>
    <property type="match status" value="1"/>
</dbReference>
<keyword evidence="10" id="KW-0067">ATP-binding</keyword>
<dbReference type="InterPro" id="IPR003661">
    <property type="entry name" value="HisK_dim/P_dom"/>
</dbReference>
<dbReference type="FunFam" id="3.30.565.10:FF:000010">
    <property type="entry name" value="Sensor histidine kinase RcsC"/>
    <property type="match status" value="1"/>
</dbReference>
<evidence type="ECO:0000313" key="18">
    <source>
        <dbReference type="EMBL" id="RXK54647.1"/>
    </source>
</evidence>
<dbReference type="InterPro" id="IPR015943">
    <property type="entry name" value="WD40/YVTN_repeat-like_dom_sf"/>
</dbReference>
<dbReference type="InterPro" id="IPR036641">
    <property type="entry name" value="HPT_dom_sf"/>
</dbReference>
<evidence type="ECO:0000256" key="2">
    <source>
        <dbReference type="ARBA" id="ARBA00004429"/>
    </source>
</evidence>
<dbReference type="RefSeq" id="WP_129046011.1">
    <property type="nucleotide sequence ID" value="NZ_SDHX01000001.1"/>
</dbReference>
<evidence type="ECO:0000256" key="12">
    <source>
        <dbReference type="ARBA" id="ARBA00023136"/>
    </source>
</evidence>
<accession>A0A4Q1C6Y0</accession>
<evidence type="ECO:0000256" key="11">
    <source>
        <dbReference type="ARBA" id="ARBA00022989"/>
    </source>
</evidence>